<dbReference type="Proteomes" id="UP001150830">
    <property type="component" value="Unassembled WGS sequence"/>
</dbReference>
<dbReference type="InterPro" id="IPR038084">
    <property type="entry name" value="PduO/GlcC-like_sf"/>
</dbReference>
<evidence type="ECO:0000313" key="1">
    <source>
        <dbReference type="EMBL" id="MCY0964720.1"/>
    </source>
</evidence>
<protein>
    <submittedName>
        <fullName evidence="1">Heme-binding protein</fullName>
    </submittedName>
</protein>
<dbReference type="RefSeq" id="WP_283172938.1">
    <property type="nucleotide sequence ID" value="NZ_JAPNOA010000019.1"/>
</dbReference>
<dbReference type="InterPro" id="IPR052517">
    <property type="entry name" value="GlcG_carb_metab_protein"/>
</dbReference>
<dbReference type="PANTHER" id="PTHR34309">
    <property type="entry name" value="SLR1406 PROTEIN"/>
    <property type="match status" value="1"/>
</dbReference>
<sequence length="133" mass="14158">MTRLTDLQIRQMLSKAVEKAEEIGVQICVAVVDDGANLQGFLRMDKARLGPVDVSQRKAKTALYFHADTGDFGKVMREAHLTGIELIGGGLTGFAGGLPIRMDGEVIGGIGVSGATAEQDKEVAEYALQVLLQ</sequence>
<reference evidence="1" key="1">
    <citation type="submission" date="2022-11" db="EMBL/GenBank/DDBJ databases">
        <title>Parathalassolutuus dongxingensis gen. nov., sp. nov., a novel member of family Oceanospirillaceae isolated from a coastal shrimp pond in Guangxi, China.</title>
        <authorList>
            <person name="Chen H."/>
        </authorList>
    </citation>
    <scope>NUCLEOTIDE SEQUENCE</scope>
    <source>
        <strain evidence="1">G-43</strain>
    </source>
</reference>
<dbReference type="EMBL" id="JAPNOA010000019">
    <property type="protein sequence ID" value="MCY0964720.1"/>
    <property type="molecule type" value="Genomic_DNA"/>
</dbReference>
<name>A0A9X3EDJ1_9GAMM</name>
<proteinExistence type="predicted"/>
<gene>
    <name evidence="1" type="ORF">OUO13_05945</name>
</gene>
<dbReference type="Pfam" id="PF03928">
    <property type="entry name" value="HbpS-like"/>
    <property type="match status" value="1"/>
</dbReference>
<dbReference type="PANTHER" id="PTHR34309:SF1">
    <property type="entry name" value="PROTEIN GLCG"/>
    <property type="match status" value="1"/>
</dbReference>
<comment type="caution">
    <text evidence="1">The sequence shown here is derived from an EMBL/GenBank/DDBJ whole genome shotgun (WGS) entry which is preliminary data.</text>
</comment>
<dbReference type="InterPro" id="IPR005624">
    <property type="entry name" value="PduO/GlcC-like"/>
</dbReference>
<dbReference type="AlphaFoldDB" id="A0A9X3EDJ1"/>
<keyword evidence="2" id="KW-1185">Reference proteome</keyword>
<evidence type="ECO:0000313" key="2">
    <source>
        <dbReference type="Proteomes" id="UP001150830"/>
    </source>
</evidence>
<accession>A0A9X3EDJ1</accession>
<dbReference type="SUPFAM" id="SSF143744">
    <property type="entry name" value="GlcG-like"/>
    <property type="match status" value="1"/>
</dbReference>
<dbReference type="Gene3D" id="3.30.450.150">
    <property type="entry name" value="Haem-degrading domain"/>
    <property type="match status" value="1"/>
</dbReference>
<organism evidence="1 2">
    <name type="scientific">Parathalassolituus penaei</name>
    <dbReference type="NCBI Taxonomy" id="2997323"/>
    <lineage>
        <taxon>Bacteria</taxon>
        <taxon>Pseudomonadati</taxon>
        <taxon>Pseudomonadota</taxon>
        <taxon>Gammaproteobacteria</taxon>
        <taxon>Oceanospirillales</taxon>
        <taxon>Oceanospirillaceae</taxon>
        <taxon>Parathalassolituus</taxon>
    </lineage>
</organism>